<accession>A0A3M7QMI5</accession>
<gene>
    <name evidence="8" type="ORF">BpHYR1_016987</name>
</gene>
<organism evidence="8 9">
    <name type="scientific">Brachionus plicatilis</name>
    <name type="common">Marine rotifer</name>
    <name type="synonym">Brachionus muelleri</name>
    <dbReference type="NCBI Taxonomy" id="10195"/>
    <lineage>
        <taxon>Eukaryota</taxon>
        <taxon>Metazoa</taxon>
        <taxon>Spiralia</taxon>
        <taxon>Gnathifera</taxon>
        <taxon>Rotifera</taxon>
        <taxon>Eurotatoria</taxon>
        <taxon>Monogononta</taxon>
        <taxon>Pseudotrocha</taxon>
        <taxon>Ploima</taxon>
        <taxon>Brachionidae</taxon>
        <taxon>Brachionus</taxon>
    </lineage>
</organism>
<dbReference type="EMBL" id="REGN01005643">
    <property type="protein sequence ID" value="RNA12657.1"/>
    <property type="molecule type" value="Genomic_DNA"/>
</dbReference>
<name>A0A3M7QMI5_BRAPC</name>
<dbReference type="PANTHER" id="PTHR48041:SF139">
    <property type="entry name" value="PROTEIN SCARLET"/>
    <property type="match status" value="1"/>
</dbReference>
<dbReference type="Gene3D" id="3.40.50.300">
    <property type="entry name" value="P-loop containing nucleotide triphosphate hydrolases"/>
    <property type="match status" value="1"/>
</dbReference>
<keyword evidence="2" id="KW-0813">Transport</keyword>
<evidence type="ECO:0000256" key="1">
    <source>
        <dbReference type="ARBA" id="ARBA00004141"/>
    </source>
</evidence>
<dbReference type="InterPro" id="IPR027417">
    <property type="entry name" value="P-loop_NTPase"/>
</dbReference>
<feature type="transmembrane region" description="Helical" evidence="6">
    <location>
        <begin position="161"/>
        <end position="183"/>
    </location>
</feature>
<proteinExistence type="predicted"/>
<dbReference type="InterPro" id="IPR013525">
    <property type="entry name" value="ABC2_TM"/>
</dbReference>
<keyword evidence="4 6" id="KW-1133">Transmembrane helix</keyword>
<keyword evidence="3 6" id="KW-0812">Transmembrane</keyword>
<comment type="subcellular location">
    <subcellularLocation>
        <location evidence="1">Membrane</location>
        <topology evidence="1">Multi-pass membrane protein</topology>
    </subcellularLocation>
</comment>
<sequence>MAKSIVYYLKKLTDRGKTIICTIHQPSSETFAIFDKICLLSQTKVAFFGTRENGLKFFEENLHLKCPPFTNPADFYMDTLGVDVNDIPNSRAEILGYCDKYAISEYSFDLSRKIDSVKPEYFSSPANYTSYKSTWLEQMTYLLQRSFFNYIRNRKVVLNDILMVFLPVYLILPTIHATIIYYMVGFDCDKNSFSVFLLTDILISNAAFSLGHILSVSTSDANFAISLTSPFIAIQMLFSGFFLRRAVRTPKFLSYIKYGSIFNYGYDLLMLNHWENVSEIECEYDIELLCLTTGGSVLNEEKIRRKNKIVLIIMLFFLNILFRLTAYLILWAKGRRSKVSYNKLFKKLKSKFTINV</sequence>
<dbReference type="STRING" id="10195.A0A3M7QMI5"/>
<feature type="transmembrane region" description="Helical" evidence="6">
    <location>
        <begin position="221"/>
        <end position="243"/>
    </location>
</feature>
<evidence type="ECO:0000313" key="8">
    <source>
        <dbReference type="EMBL" id="RNA12657.1"/>
    </source>
</evidence>
<keyword evidence="5 6" id="KW-0472">Membrane</keyword>
<protein>
    <recommendedName>
        <fullName evidence="7">ABC-2 type transporter transmembrane domain-containing protein</fullName>
    </recommendedName>
</protein>
<dbReference type="GO" id="GO:0005886">
    <property type="term" value="C:plasma membrane"/>
    <property type="evidence" value="ECO:0007669"/>
    <property type="project" value="TreeGrafter"/>
</dbReference>
<dbReference type="PANTHER" id="PTHR48041">
    <property type="entry name" value="ABC TRANSPORTER G FAMILY MEMBER 28"/>
    <property type="match status" value="1"/>
</dbReference>
<evidence type="ECO:0000256" key="5">
    <source>
        <dbReference type="ARBA" id="ARBA00023136"/>
    </source>
</evidence>
<evidence type="ECO:0000256" key="6">
    <source>
        <dbReference type="SAM" id="Phobius"/>
    </source>
</evidence>
<comment type="caution">
    <text evidence="8">The sequence shown here is derived from an EMBL/GenBank/DDBJ whole genome shotgun (WGS) entry which is preliminary data.</text>
</comment>
<feature type="domain" description="ABC-2 type transporter transmembrane" evidence="7">
    <location>
        <begin position="144"/>
        <end position="272"/>
    </location>
</feature>
<evidence type="ECO:0000259" key="7">
    <source>
        <dbReference type="Pfam" id="PF01061"/>
    </source>
</evidence>
<reference evidence="8 9" key="1">
    <citation type="journal article" date="2018" name="Sci. Rep.">
        <title>Genomic signatures of local adaptation to the degree of environmental predictability in rotifers.</title>
        <authorList>
            <person name="Franch-Gras L."/>
            <person name="Hahn C."/>
            <person name="Garcia-Roger E.M."/>
            <person name="Carmona M.J."/>
            <person name="Serra M."/>
            <person name="Gomez A."/>
        </authorList>
    </citation>
    <scope>NUCLEOTIDE SEQUENCE [LARGE SCALE GENOMIC DNA]</scope>
    <source>
        <strain evidence="8">HYR1</strain>
    </source>
</reference>
<feature type="transmembrane region" description="Helical" evidence="6">
    <location>
        <begin position="309"/>
        <end position="332"/>
    </location>
</feature>
<keyword evidence="9" id="KW-1185">Reference proteome</keyword>
<dbReference type="AlphaFoldDB" id="A0A3M7QMI5"/>
<evidence type="ECO:0000256" key="4">
    <source>
        <dbReference type="ARBA" id="ARBA00022989"/>
    </source>
</evidence>
<dbReference type="OrthoDB" id="66620at2759"/>
<dbReference type="Pfam" id="PF01061">
    <property type="entry name" value="ABC2_membrane"/>
    <property type="match status" value="1"/>
</dbReference>
<dbReference type="GO" id="GO:0140359">
    <property type="term" value="F:ABC-type transporter activity"/>
    <property type="evidence" value="ECO:0007669"/>
    <property type="project" value="InterPro"/>
</dbReference>
<evidence type="ECO:0000256" key="2">
    <source>
        <dbReference type="ARBA" id="ARBA00022448"/>
    </source>
</evidence>
<evidence type="ECO:0000313" key="9">
    <source>
        <dbReference type="Proteomes" id="UP000276133"/>
    </source>
</evidence>
<dbReference type="Proteomes" id="UP000276133">
    <property type="component" value="Unassembled WGS sequence"/>
</dbReference>
<evidence type="ECO:0000256" key="3">
    <source>
        <dbReference type="ARBA" id="ARBA00022692"/>
    </source>
</evidence>
<dbReference type="InterPro" id="IPR050352">
    <property type="entry name" value="ABCG_transporters"/>
</dbReference>